<dbReference type="RefSeq" id="WP_127017304.1">
    <property type="nucleotide sequence ID" value="NZ_CP016379.1"/>
</dbReference>
<sequence>MKRQLRIITFIFILLLLGLTGCSDFLSDITSITKKFSSDQNIELNIIFGVLHFADSRFQYAAQLYFKEGENIHSATIIDPYGTSHDLYYENGRYHCWWNENNFKSGTWKLQVKINDQVIINEFKIENDKLPDRPTLIHPINFEKVNNTTPVFRYEIPDNINKAYIRIVDEETGKELEWLKIPNLQNEYKIPEGILENQKQYKWRVHTVTEYKWPVHTMTGIDIFIHYECLSDFETFQVEK</sequence>
<keyword evidence="2" id="KW-1185">Reference proteome</keyword>
<protein>
    <submittedName>
        <fullName evidence="1">Uncharacterized protein</fullName>
    </submittedName>
</protein>
<name>A0A3S9T080_9FIRM</name>
<evidence type="ECO:0000313" key="1">
    <source>
        <dbReference type="EMBL" id="AZR73954.1"/>
    </source>
</evidence>
<gene>
    <name evidence="1" type="ORF">BBF96_11465</name>
</gene>
<dbReference type="KEGG" id="aft:BBF96_11465"/>
<dbReference type="EMBL" id="CP016379">
    <property type="protein sequence ID" value="AZR73954.1"/>
    <property type="molecule type" value="Genomic_DNA"/>
</dbReference>
<organism evidence="1 2">
    <name type="scientific">Anoxybacter fermentans</name>
    <dbReference type="NCBI Taxonomy" id="1323375"/>
    <lineage>
        <taxon>Bacteria</taxon>
        <taxon>Bacillati</taxon>
        <taxon>Bacillota</taxon>
        <taxon>Clostridia</taxon>
        <taxon>Halanaerobiales</taxon>
        <taxon>Anoxybacter</taxon>
    </lineage>
</organism>
<evidence type="ECO:0000313" key="2">
    <source>
        <dbReference type="Proteomes" id="UP000267250"/>
    </source>
</evidence>
<accession>A0A3S9T080</accession>
<dbReference type="Proteomes" id="UP000267250">
    <property type="component" value="Chromosome"/>
</dbReference>
<reference evidence="1 2" key="1">
    <citation type="submission" date="2016-07" db="EMBL/GenBank/DDBJ databases">
        <title>Genome and transcriptome analysis of iron-reducing fermentative bacteria Anoxybacter fermentans.</title>
        <authorList>
            <person name="Zeng X."/>
            <person name="Shao Z."/>
        </authorList>
    </citation>
    <scope>NUCLEOTIDE SEQUENCE [LARGE SCALE GENOMIC DNA]</scope>
    <source>
        <strain evidence="1 2">DY22613</strain>
    </source>
</reference>
<dbReference type="AlphaFoldDB" id="A0A3S9T080"/>
<dbReference type="PROSITE" id="PS51257">
    <property type="entry name" value="PROKAR_LIPOPROTEIN"/>
    <property type="match status" value="1"/>
</dbReference>
<proteinExistence type="predicted"/>